<dbReference type="Gene3D" id="3.90.1150.80">
    <property type="match status" value="1"/>
</dbReference>
<dbReference type="GO" id="GO:0033551">
    <property type="term" value="C:monopolin complex"/>
    <property type="evidence" value="ECO:0007669"/>
    <property type="project" value="InterPro"/>
</dbReference>
<dbReference type="PANTHER" id="PTHR28006:SF1">
    <property type="entry name" value="MONOPOLIN COMPLEX SUBUNIT CSM1"/>
    <property type="match status" value="1"/>
</dbReference>
<dbReference type="GO" id="GO:0051315">
    <property type="term" value="P:attachment of mitotic spindle microtubules to kinetochore"/>
    <property type="evidence" value="ECO:0007669"/>
    <property type="project" value="TreeGrafter"/>
</dbReference>
<feature type="region of interest" description="Disordered" evidence="2">
    <location>
        <begin position="1"/>
        <end position="149"/>
    </location>
</feature>
<dbReference type="AlphaFoldDB" id="A0A409VES8"/>
<dbReference type="PANTHER" id="PTHR28006">
    <property type="entry name" value="MONOPOLIN COMPLEX SUBUNIT CSM1"/>
    <property type="match status" value="1"/>
</dbReference>
<feature type="coiled-coil region" evidence="1">
    <location>
        <begin position="195"/>
        <end position="258"/>
    </location>
</feature>
<evidence type="ECO:0000256" key="1">
    <source>
        <dbReference type="SAM" id="Coils"/>
    </source>
</evidence>
<organism evidence="3 4">
    <name type="scientific">Panaeolus cyanescens</name>
    <dbReference type="NCBI Taxonomy" id="181874"/>
    <lineage>
        <taxon>Eukaryota</taxon>
        <taxon>Fungi</taxon>
        <taxon>Dikarya</taxon>
        <taxon>Basidiomycota</taxon>
        <taxon>Agaricomycotina</taxon>
        <taxon>Agaricomycetes</taxon>
        <taxon>Agaricomycetidae</taxon>
        <taxon>Agaricales</taxon>
        <taxon>Agaricineae</taxon>
        <taxon>Galeropsidaceae</taxon>
        <taxon>Panaeolus</taxon>
    </lineage>
</organism>
<feature type="compositionally biased region" description="Acidic residues" evidence="2">
    <location>
        <begin position="65"/>
        <end position="75"/>
    </location>
</feature>
<dbReference type="GO" id="GO:1990644">
    <property type="term" value="F:microtubule site clamp"/>
    <property type="evidence" value="ECO:0007669"/>
    <property type="project" value="TreeGrafter"/>
</dbReference>
<sequence length="510" mass="57516">MSDSDELGGLEPTTPYIPRKRNPTSNVSDVEAGPSRKAPGPRTAAGKRKAVSQSSDAKKRRNDASSDEEEIEEIPEPPKKGKQAIKATGRANNKQEIIVEDEDEVEETENQQQTKQSKSRKAPSNLTNVAAKNKPKPKGKASSKAADLEDVMDVDEVEDLPVNEDENRVAQQELVEAINAAGRSGLGKLPSKTKATQMSDRNARLQREVDKLKDTIKDLQRQLEELHKVRNTEPELLLQRLETQLQEERQVRDTLIQNLQDQLSRQDPLLRSGKKAAFEVLTRDEANNEVKALHKQLEAYRTNIKEQQATLQNQEKLIVELQEAKKDLRTELDAEIARSHSLAIKAQHHPPPSASRQKIAPTNDDPKFGTVIRFYEDLTNLIIPNMKMFPGKHMGMDEWHLTCYYTYKDVTSEAQPSKSLSFTLRLCHEPSADIPDPKKKEDLVESVQYIPLALDRETDEFVKSLDFLNAPFTFERDQLSLFIRTLHDTLSGENNKAAQDDDDMSSNSSS</sequence>
<proteinExistence type="predicted"/>
<name>A0A409VES8_9AGAR</name>
<keyword evidence="1" id="KW-0175">Coiled coil</keyword>
<comment type="caution">
    <text evidence="3">The sequence shown here is derived from an EMBL/GenBank/DDBJ whole genome shotgun (WGS) entry which is preliminary data.</text>
</comment>
<dbReference type="Proteomes" id="UP000284842">
    <property type="component" value="Unassembled WGS sequence"/>
</dbReference>
<dbReference type="GO" id="GO:0072686">
    <property type="term" value="C:mitotic spindle"/>
    <property type="evidence" value="ECO:0007669"/>
    <property type="project" value="TreeGrafter"/>
</dbReference>
<dbReference type="OrthoDB" id="3216420at2759"/>
<evidence type="ECO:0000313" key="4">
    <source>
        <dbReference type="Proteomes" id="UP000284842"/>
    </source>
</evidence>
<evidence type="ECO:0000313" key="3">
    <source>
        <dbReference type="EMBL" id="PPQ64107.1"/>
    </source>
</evidence>
<keyword evidence="4" id="KW-1185">Reference proteome</keyword>
<feature type="compositionally biased region" description="Acidic residues" evidence="2">
    <location>
        <begin position="98"/>
        <end position="109"/>
    </location>
</feature>
<dbReference type="CDD" id="cd23787">
    <property type="entry name" value="RWD_CSM1"/>
    <property type="match status" value="1"/>
</dbReference>
<dbReference type="InterPro" id="IPR040349">
    <property type="entry name" value="Csm1/Pcs1"/>
</dbReference>
<dbReference type="EMBL" id="NHTK01006096">
    <property type="protein sequence ID" value="PPQ64107.1"/>
    <property type="molecule type" value="Genomic_DNA"/>
</dbReference>
<evidence type="ECO:0008006" key="5">
    <source>
        <dbReference type="Google" id="ProtNLM"/>
    </source>
</evidence>
<dbReference type="InParanoid" id="A0A409VES8"/>
<dbReference type="STRING" id="181874.A0A409VES8"/>
<accession>A0A409VES8</accession>
<reference evidence="3 4" key="1">
    <citation type="journal article" date="2018" name="Evol. Lett.">
        <title>Horizontal gene cluster transfer increased hallucinogenic mushroom diversity.</title>
        <authorList>
            <person name="Reynolds H.T."/>
            <person name="Vijayakumar V."/>
            <person name="Gluck-Thaler E."/>
            <person name="Korotkin H.B."/>
            <person name="Matheny P.B."/>
            <person name="Slot J.C."/>
        </authorList>
    </citation>
    <scope>NUCLEOTIDE SEQUENCE [LARGE SCALE GENOMIC DNA]</scope>
    <source>
        <strain evidence="3 4">2629</strain>
    </source>
</reference>
<evidence type="ECO:0000256" key="2">
    <source>
        <dbReference type="SAM" id="MobiDB-lite"/>
    </source>
</evidence>
<dbReference type="GO" id="GO:0045144">
    <property type="term" value="P:meiotic sister chromatid segregation"/>
    <property type="evidence" value="ECO:0007669"/>
    <property type="project" value="TreeGrafter"/>
</dbReference>
<dbReference type="InterPro" id="IPR038608">
    <property type="entry name" value="Csm1/Pcs1_C_sf"/>
</dbReference>
<dbReference type="GO" id="GO:0005730">
    <property type="term" value="C:nucleolus"/>
    <property type="evidence" value="ECO:0007669"/>
    <property type="project" value="TreeGrafter"/>
</dbReference>
<protein>
    <recommendedName>
        <fullName evidence="5">Monopolin complex subunit Csm1/Pcs1 C-terminal domain-containing protein</fullName>
    </recommendedName>
</protein>
<dbReference type="GO" id="GO:0034506">
    <property type="term" value="C:chromosome, centromeric core domain"/>
    <property type="evidence" value="ECO:0007669"/>
    <property type="project" value="TreeGrafter"/>
</dbReference>
<gene>
    <name evidence="3" type="ORF">CVT24_008924</name>
</gene>
<feature type="coiled-coil region" evidence="1">
    <location>
        <begin position="283"/>
        <end position="338"/>
    </location>
</feature>